<name>A0A3D8R083_9EURO</name>
<evidence type="ECO:0000313" key="2">
    <source>
        <dbReference type="EMBL" id="RDW67447.1"/>
    </source>
</evidence>
<dbReference type="GO" id="GO:0008239">
    <property type="term" value="F:dipeptidyl-peptidase activity"/>
    <property type="evidence" value="ECO:0007669"/>
    <property type="project" value="InterPro"/>
</dbReference>
<dbReference type="OrthoDB" id="416441at2759"/>
<dbReference type="GeneID" id="38119683"/>
<sequence>MNAVVRLNVSMSRRRWQSITPSAMDLFLSLRHISAAGDEVFDTGTTGEPAPITKGFLRVSLRKTNPEHPWHRPWLPHRNYLSTDTLPVTPNEVYSVDVELWPTNVVVQKGERLSLDVSGCELAGSGLFQHNDPTDRPERVFKRNNFVHFGAGYNNWISLPVIPNSYEHLYNS</sequence>
<dbReference type="Proteomes" id="UP000256690">
    <property type="component" value="Unassembled WGS sequence"/>
</dbReference>
<dbReference type="STRING" id="1810919.A0A3D8R083"/>
<proteinExistence type="predicted"/>
<dbReference type="InterPro" id="IPR008979">
    <property type="entry name" value="Galactose-bd-like_sf"/>
</dbReference>
<dbReference type="AlphaFoldDB" id="A0A3D8R083"/>
<keyword evidence="3" id="KW-1185">Reference proteome</keyword>
<gene>
    <name evidence="2" type="ORF">DSM5745_09313</name>
</gene>
<dbReference type="Gene3D" id="2.60.120.260">
    <property type="entry name" value="Galactose-binding domain-like"/>
    <property type="match status" value="1"/>
</dbReference>
<accession>A0A3D8R083</accession>
<dbReference type="Pfam" id="PF08530">
    <property type="entry name" value="PepX_C"/>
    <property type="match status" value="1"/>
</dbReference>
<evidence type="ECO:0000259" key="1">
    <source>
        <dbReference type="Pfam" id="PF08530"/>
    </source>
</evidence>
<dbReference type="InterPro" id="IPR013736">
    <property type="entry name" value="Xaa-Pro_dipept_C"/>
</dbReference>
<comment type="caution">
    <text evidence="2">The sequence shown here is derived from an EMBL/GenBank/DDBJ whole genome shotgun (WGS) entry which is preliminary data.</text>
</comment>
<dbReference type="EMBL" id="PVWQ01000012">
    <property type="protein sequence ID" value="RDW67447.1"/>
    <property type="molecule type" value="Genomic_DNA"/>
</dbReference>
<feature type="domain" description="Xaa-Pro dipeptidyl-peptidase C-terminal" evidence="1">
    <location>
        <begin position="4"/>
        <end position="155"/>
    </location>
</feature>
<dbReference type="RefSeq" id="XP_026600415.1">
    <property type="nucleotide sequence ID" value="XM_026751329.1"/>
</dbReference>
<organism evidence="2 3">
    <name type="scientific">Aspergillus mulundensis</name>
    <dbReference type="NCBI Taxonomy" id="1810919"/>
    <lineage>
        <taxon>Eukaryota</taxon>
        <taxon>Fungi</taxon>
        <taxon>Dikarya</taxon>
        <taxon>Ascomycota</taxon>
        <taxon>Pezizomycotina</taxon>
        <taxon>Eurotiomycetes</taxon>
        <taxon>Eurotiomycetidae</taxon>
        <taxon>Eurotiales</taxon>
        <taxon>Aspergillaceae</taxon>
        <taxon>Aspergillus</taxon>
        <taxon>Aspergillus subgen. Nidulantes</taxon>
    </lineage>
</organism>
<protein>
    <recommendedName>
        <fullName evidence="1">Xaa-Pro dipeptidyl-peptidase C-terminal domain-containing protein</fullName>
    </recommendedName>
</protein>
<reference evidence="2 3" key="1">
    <citation type="journal article" date="2018" name="IMA Fungus">
        <title>IMA Genome-F 9: Draft genome sequence of Annulohypoxylon stygium, Aspergillus mulundensis, Berkeleyomyces basicola (syn. Thielaviopsis basicola), Ceratocystis smalleyi, two Cercospora beticola strains, Coleophoma cylindrospora, Fusarium fracticaudum, Phialophora cf. hyalina, and Morchella septimelata.</title>
        <authorList>
            <person name="Wingfield B.D."/>
            <person name="Bills G.F."/>
            <person name="Dong Y."/>
            <person name="Huang W."/>
            <person name="Nel W.J."/>
            <person name="Swalarsk-Parry B.S."/>
            <person name="Vaghefi N."/>
            <person name="Wilken P.M."/>
            <person name="An Z."/>
            <person name="de Beer Z.W."/>
            <person name="De Vos L."/>
            <person name="Chen L."/>
            <person name="Duong T.A."/>
            <person name="Gao Y."/>
            <person name="Hammerbacher A."/>
            <person name="Kikkert J.R."/>
            <person name="Li Y."/>
            <person name="Li H."/>
            <person name="Li K."/>
            <person name="Li Q."/>
            <person name="Liu X."/>
            <person name="Ma X."/>
            <person name="Naidoo K."/>
            <person name="Pethybridge S.J."/>
            <person name="Sun J."/>
            <person name="Steenkamp E.T."/>
            <person name="van der Nest M.A."/>
            <person name="van Wyk S."/>
            <person name="Wingfield M.J."/>
            <person name="Xiong C."/>
            <person name="Yue Q."/>
            <person name="Zhang X."/>
        </authorList>
    </citation>
    <scope>NUCLEOTIDE SEQUENCE [LARGE SCALE GENOMIC DNA]</scope>
    <source>
        <strain evidence="2 3">DSM 5745</strain>
    </source>
</reference>
<dbReference type="SUPFAM" id="SSF49785">
    <property type="entry name" value="Galactose-binding domain-like"/>
    <property type="match status" value="1"/>
</dbReference>
<evidence type="ECO:0000313" key="3">
    <source>
        <dbReference type="Proteomes" id="UP000256690"/>
    </source>
</evidence>